<keyword evidence="4" id="KW-1185">Reference proteome</keyword>
<protein>
    <submittedName>
        <fullName evidence="3">Uncharacterized protein</fullName>
    </submittedName>
</protein>
<dbReference type="RefSeq" id="WP_122151136.1">
    <property type="nucleotide sequence ID" value="NZ_RFFI01000155.1"/>
</dbReference>
<accession>A0A3M2IVJ4</accession>
<evidence type="ECO:0000256" key="1">
    <source>
        <dbReference type="SAM" id="MobiDB-lite"/>
    </source>
</evidence>
<dbReference type="OrthoDB" id="4966959at2"/>
<reference evidence="3 4" key="1">
    <citation type="submission" date="2018-10" db="EMBL/GenBank/DDBJ databases">
        <title>Isolation, diversity and antifungal activity of actinobacteria from wheat.</title>
        <authorList>
            <person name="Han C."/>
        </authorList>
    </citation>
    <scope>NUCLEOTIDE SEQUENCE [LARGE SCALE GENOMIC DNA]</scope>
    <source>
        <strain evidence="3 4">NEAU-YY56</strain>
    </source>
</reference>
<evidence type="ECO:0000313" key="4">
    <source>
        <dbReference type="Proteomes" id="UP000269289"/>
    </source>
</evidence>
<keyword evidence="2" id="KW-1133">Transmembrane helix</keyword>
<dbReference type="EMBL" id="RFFI01000155">
    <property type="protein sequence ID" value="RMI03690.1"/>
    <property type="molecule type" value="Genomic_DNA"/>
</dbReference>
<gene>
    <name evidence="3" type="ORF">EBM89_18735</name>
</gene>
<keyword evidence="2" id="KW-0812">Transmembrane</keyword>
<dbReference type="AlphaFoldDB" id="A0A3M2IVJ4"/>
<organism evidence="3 4">
    <name type="scientific">Cellulomonas triticagri</name>
    <dbReference type="NCBI Taxonomy" id="2483352"/>
    <lineage>
        <taxon>Bacteria</taxon>
        <taxon>Bacillati</taxon>
        <taxon>Actinomycetota</taxon>
        <taxon>Actinomycetes</taxon>
        <taxon>Micrococcales</taxon>
        <taxon>Cellulomonadaceae</taxon>
        <taxon>Cellulomonas</taxon>
    </lineage>
</organism>
<feature type="compositionally biased region" description="Gly residues" evidence="1">
    <location>
        <begin position="88"/>
        <end position="98"/>
    </location>
</feature>
<keyword evidence="2" id="KW-0472">Membrane</keyword>
<evidence type="ECO:0000313" key="3">
    <source>
        <dbReference type="EMBL" id="RMI03690.1"/>
    </source>
</evidence>
<comment type="caution">
    <text evidence="3">The sequence shown here is derived from an EMBL/GenBank/DDBJ whole genome shotgun (WGS) entry which is preliminary data.</text>
</comment>
<proteinExistence type="predicted"/>
<dbReference type="Proteomes" id="UP000269289">
    <property type="component" value="Unassembled WGS sequence"/>
</dbReference>
<sequence>MTGALHVAHGVLLQVAAAAPSPSPTVQEIPPEDQTSPGFLGFLVTFAVAASVIGLAFALTRQLRRVDRNARRIAEAEAAAPGQDDEQGGQGTTGGDRA</sequence>
<name>A0A3M2IVJ4_9CELL</name>
<feature type="transmembrane region" description="Helical" evidence="2">
    <location>
        <begin position="38"/>
        <end position="59"/>
    </location>
</feature>
<evidence type="ECO:0000256" key="2">
    <source>
        <dbReference type="SAM" id="Phobius"/>
    </source>
</evidence>
<feature type="region of interest" description="Disordered" evidence="1">
    <location>
        <begin position="74"/>
        <end position="98"/>
    </location>
</feature>